<evidence type="ECO:0000313" key="1">
    <source>
        <dbReference type="EMBL" id="MFD0763118.1"/>
    </source>
</evidence>
<name>A0ABW2Z8G7_9FLAO</name>
<comment type="caution">
    <text evidence="1">The sequence shown here is derived from an EMBL/GenBank/DDBJ whole genome shotgun (WGS) entry which is preliminary data.</text>
</comment>
<dbReference type="InterPro" id="IPR021272">
    <property type="entry name" value="DUF2851"/>
</dbReference>
<dbReference type="Pfam" id="PF11013">
    <property type="entry name" value="DUF2851"/>
    <property type="match status" value="1"/>
</dbReference>
<proteinExistence type="predicted"/>
<keyword evidence="2" id="KW-1185">Reference proteome</keyword>
<sequence length="423" mass="50010">MKENLLHFIWKLKLFPTSKIKTTSGELLEIKSSGLLNYNSGPDFLNAQIRIQDQLWAGNVEIHLKSSDWYIHRHEKDESYDSVILHVVWEHDVTIFRKSNKTIPTLELKNYISKELLENYQKLFSTPKKWINCEQEINRIDSFILEHWYERLYFERLEQKSVQVQDIFIKTNNNWEATLFSLLAKSFGLNVNGEAFLNLALSVDFTTVRKVSNNLNQFEALLFGQAGLLFDNIESNYFLNLKEEFKYLQTKFKLEPISKNQIQFFRLRPNNFPTIRISQLSQLYHTHQNLFSKVIENEKLEEFYELFSVSASTFWETHYTFSKESKKSIKKITKPFIDLVLINTVIPIKFWYLKSLGKNDFSPLLQLIQQMKPEKNSIISNFNMLKVKSDNAFKTQALLQLKNEYCSKQRCLECSIGKELLKN</sequence>
<dbReference type="RefSeq" id="WP_298263937.1">
    <property type="nucleotide sequence ID" value="NZ_JBHTIC010000020.1"/>
</dbReference>
<accession>A0ABW2Z8G7</accession>
<organism evidence="1 2">
    <name type="scientific">Lutibacter aestuarii</name>
    <dbReference type="NCBI Taxonomy" id="861111"/>
    <lineage>
        <taxon>Bacteria</taxon>
        <taxon>Pseudomonadati</taxon>
        <taxon>Bacteroidota</taxon>
        <taxon>Flavobacteriia</taxon>
        <taxon>Flavobacteriales</taxon>
        <taxon>Flavobacteriaceae</taxon>
        <taxon>Lutibacter</taxon>
    </lineage>
</organism>
<reference evidence="2" key="1">
    <citation type="journal article" date="2019" name="Int. J. Syst. Evol. Microbiol.">
        <title>The Global Catalogue of Microorganisms (GCM) 10K type strain sequencing project: providing services to taxonomists for standard genome sequencing and annotation.</title>
        <authorList>
            <consortium name="The Broad Institute Genomics Platform"/>
            <consortium name="The Broad Institute Genome Sequencing Center for Infectious Disease"/>
            <person name="Wu L."/>
            <person name="Ma J."/>
        </authorList>
    </citation>
    <scope>NUCLEOTIDE SEQUENCE [LARGE SCALE GENOMIC DNA]</scope>
    <source>
        <strain evidence="2">CCUG 60022</strain>
    </source>
</reference>
<protein>
    <submittedName>
        <fullName evidence="1">DUF2851 family protein</fullName>
    </submittedName>
</protein>
<gene>
    <name evidence="1" type="ORF">ACFQZW_13595</name>
</gene>
<evidence type="ECO:0000313" key="2">
    <source>
        <dbReference type="Proteomes" id="UP001597032"/>
    </source>
</evidence>
<dbReference type="Proteomes" id="UP001597032">
    <property type="component" value="Unassembled WGS sequence"/>
</dbReference>
<dbReference type="EMBL" id="JBHTIC010000020">
    <property type="protein sequence ID" value="MFD0763118.1"/>
    <property type="molecule type" value="Genomic_DNA"/>
</dbReference>